<dbReference type="Proteomes" id="UP000800092">
    <property type="component" value="Unassembled WGS sequence"/>
</dbReference>
<dbReference type="GO" id="GO:0005524">
    <property type="term" value="F:ATP binding"/>
    <property type="evidence" value="ECO:0007669"/>
    <property type="project" value="InterPro"/>
</dbReference>
<proteinExistence type="predicted"/>
<dbReference type="EMBL" id="ML991855">
    <property type="protein sequence ID" value="KAF2229749.1"/>
    <property type="molecule type" value="Genomic_DNA"/>
</dbReference>
<dbReference type="InterPro" id="IPR000719">
    <property type="entry name" value="Prot_kinase_dom"/>
</dbReference>
<dbReference type="InterPro" id="IPR011009">
    <property type="entry name" value="Kinase-like_dom_sf"/>
</dbReference>
<name>A0A6A6GVX7_VIRVR</name>
<dbReference type="OrthoDB" id="5598852at2759"/>
<dbReference type="GO" id="GO:0004672">
    <property type="term" value="F:protein kinase activity"/>
    <property type="evidence" value="ECO:0007669"/>
    <property type="project" value="InterPro"/>
</dbReference>
<accession>A0A6A6GVX7</accession>
<reference evidence="2" key="1">
    <citation type="journal article" date="2020" name="Stud. Mycol.">
        <title>101 Dothideomycetes genomes: a test case for predicting lifestyles and emergence of pathogens.</title>
        <authorList>
            <person name="Haridas S."/>
            <person name="Albert R."/>
            <person name="Binder M."/>
            <person name="Bloem J."/>
            <person name="Labutti K."/>
            <person name="Salamov A."/>
            <person name="Andreopoulos B."/>
            <person name="Baker S."/>
            <person name="Barry K."/>
            <person name="Bills G."/>
            <person name="Bluhm B."/>
            <person name="Cannon C."/>
            <person name="Castanera R."/>
            <person name="Culley D."/>
            <person name="Daum C."/>
            <person name="Ezra D."/>
            <person name="Gonzalez J."/>
            <person name="Henrissat B."/>
            <person name="Kuo A."/>
            <person name="Liang C."/>
            <person name="Lipzen A."/>
            <person name="Lutzoni F."/>
            <person name="Magnuson J."/>
            <person name="Mondo S."/>
            <person name="Nolan M."/>
            <person name="Ohm R."/>
            <person name="Pangilinan J."/>
            <person name="Park H.-J."/>
            <person name="Ramirez L."/>
            <person name="Alfaro M."/>
            <person name="Sun H."/>
            <person name="Tritt A."/>
            <person name="Yoshinaga Y."/>
            <person name="Zwiers L.-H."/>
            <person name="Turgeon B."/>
            <person name="Goodwin S."/>
            <person name="Spatafora J."/>
            <person name="Crous P."/>
            <person name="Grigoriev I."/>
        </authorList>
    </citation>
    <scope>NUCLEOTIDE SEQUENCE</scope>
    <source>
        <strain evidence="2">Tuck. ex Michener</strain>
    </source>
</reference>
<evidence type="ECO:0000313" key="2">
    <source>
        <dbReference type="EMBL" id="KAF2229749.1"/>
    </source>
</evidence>
<gene>
    <name evidence="2" type="ORF">EV356DRAFT_555489</name>
</gene>
<dbReference type="InterPro" id="IPR002575">
    <property type="entry name" value="Aminoglycoside_PTrfase"/>
</dbReference>
<evidence type="ECO:0000313" key="3">
    <source>
        <dbReference type="Proteomes" id="UP000800092"/>
    </source>
</evidence>
<dbReference type="Pfam" id="PF01636">
    <property type="entry name" value="APH"/>
    <property type="match status" value="1"/>
</dbReference>
<organism evidence="2 3">
    <name type="scientific">Viridothelium virens</name>
    <name type="common">Speckled blister lichen</name>
    <name type="synonym">Trypethelium virens</name>
    <dbReference type="NCBI Taxonomy" id="1048519"/>
    <lineage>
        <taxon>Eukaryota</taxon>
        <taxon>Fungi</taxon>
        <taxon>Dikarya</taxon>
        <taxon>Ascomycota</taxon>
        <taxon>Pezizomycotina</taxon>
        <taxon>Dothideomycetes</taxon>
        <taxon>Dothideomycetes incertae sedis</taxon>
        <taxon>Trypetheliales</taxon>
        <taxon>Trypetheliaceae</taxon>
        <taxon>Viridothelium</taxon>
    </lineage>
</organism>
<dbReference type="AlphaFoldDB" id="A0A6A6GVX7"/>
<dbReference type="SUPFAM" id="SSF56112">
    <property type="entry name" value="Protein kinase-like (PK-like)"/>
    <property type="match status" value="1"/>
</dbReference>
<dbReference type="PROSITE" id="PS50011">
    <property type="entry name" value="PROTEIN_KINASE_DOM"/>
    <property type="match status" value="1"/>
</dbReference>
<protein>
    <recommendedName>
        <fullName evidence="1">Protein kinase domain-containing protein</fullName>
    </recommendedName>
</protein>
<feature type="non-terminal residue" evidence="2">
    <location>
        <position position="1"/>
    </location>
</feature>
<keyword evidence="3" id="KW-1185">Reference proteome</keyword>
<feature type="domain" description="Protein kinase" evidence="1">
    <location>
        <begin position="1"/>
        <end position="175"/>
    </location>
</feature>
<dbReference type="Gene3D" id="3.90.1200.10">
    <property type="match status" value="1"/>
</dbReference>
<evidence type="ECO:0000259" key="1">
    <source>
        <dbReference type="PROSITE" id="PS50011"/>
    </source>
</evidence>
<sequence>EIRSLRDDIEKKLEILLRNLPDRFKEVIKDIRTSLDSLFTKWPLTLSHEDLTEMNVLINPSTGHLTGIVDWNNARIVPFGLGLYGVESFLGTMENNGWKYYSNVEQIRVTFQELLRTAMAKNLPDLSEAEAHSKLMLAKRLGFLLHYGFVFGDGDGERPVKEGDRNMMYLEAFLL</sequence>